<evidence type="ECO:0000313" key="4">
    <source>
        <dbReference type="Proteomes" id="UP000193642"/>
    </source>
</evidence>
<accession>A0A1Y1ZVH4</accession>
<proteinExistence type="predicted"/>
<dbReference type="EMBL" id="MCGO01000332">
    <property type="protein sequence ID" value="ORY14232.1"/>
    <property type="molecule type" value="Genomic_DNA"/>
</dbReference>
<keyword evidence="2" id="KW-1133">Transmembrane helix</keyword>
<keyword evidence="2" id="KW-0812">Transmembrane</keyword>
<sequence>MTFDMNIYERLQTPEEKAAYMVLLTEMEKVKASVKIARIQAEADVRKTEVLHDDSGQPNAGRKLSDVSQRTETGKLINELNPENSMVVSAKFGLLTLLYQGKSESSTLNSRGYLFRFCLSLVMMGIGLTLVCGIASTFVMKRRLKISWKRNPYLIFSVAGICISPALLGLFGLLVGSAGEVLWCLKNYAKYRWLEFEEKSNKKPLDVPDVIVDEPEAVEETE</sequence>
<keyword evidence="4" id="KW-1185">Reference proteome</keyword>
<organism evidence="3 4">
    <name type="scientific">Rhizoclosmatium globosum</name>
    <dbReference type="NCBI Taxonomy" id="329046"/>
    <lineage>
        <taxon>Eukaryota</taxon>
        <taxon>Fungi</taxon>
        <taxon>Fungi incertae sedis</taxon>
        <taxon>Chytridiomycota</taxon>
        <taxon>Chytridiomycota incertae sedis</taxon>
        <taxon>Chytridiomycetes</taxon>
        <taxon>Chytridiales</taxon>
        <taxon>Chytriomycetaceae</taxon>
        <taxon>Rhizoclosmatium</taxon>
    </lineage>
</organism>
<protein>
    <submittedName>
        <fullName evidence="3">Uncharacterized protein</fullName>
    </submittedName>
</protein>
<feature type="transmembrane region" description="Helical" evidence="2">
    <location>
        <begin position="152"/>
        <end position="175"/>
    </location>
</feature>
<reference evidence="3 4" key="1">
    <citation type="submission" date="2016-07" db="EMBL/GenBank/DDBJ databases">
        <title>Pervasive Adenine N6-methylation of Active Genes in Fungi.</title>
        <authorList>
            <consortium name="DOE Joint Genome Institute"/>
            <person name="Mondo S.J."/>
            <person name="Dannebaum R.O."/>
            <person name="Kuo R.C."/>
            <person name="Labutti K."/>
            <person name="Haridas S."/>
            <person name="Kuo A."/>
            <person name="Salamov A."/>
            <person name="Ahrendt S.R."/>
            <person name="Lipzen A."/>
            <person name="Sullivan W."/>
            <person name="Andreopoulos W.B."/>
            <person name="Clum A."/>
            <person name="Lindquist E."/>
            <person name="Daum C."/>
            <person name="Ramamoorthy G.K."/>
            <person name="Gryganskyi A."/>
            <person name="Culley D."/>
            <person name="Magnuson J.K."/>
            <person name="James T.Y."/>
            <person name="O'Malley M.A."/>
            <person name="Stajich J.E."/>
            <person name="Spatafora J.W."/>
            <person name="Visel A."/>
            <person name="Grigoriev I.V."/>
        </authorList>
    </citation>
    <scope>NUCLEOTIDE SEQUENCE [LARGE SCALE GENOMIC DNA]</scope>
    <source>
        <strain evidence="3 4">JEL800</strain>
    </source>
</reference>
<evidence type="ECO:0000313" key="3">
    <source>
        <dbReference type="EMBL" id="ORY14232.1"/>
    </source>
</evidence>
<comment type="caution">
    <text evidence="3">The sequence shown here is derived from an EMBL/GenBank/DDBJ whole genome shotgun (WGS) entry which is preliminary data.</text>
</comment>
<evidence type="ECO:0000256" key="2">
    <source>
        <dbReference type="SAM" id="Phobius"/>
    </source>
</evidence>
<dbReference type="OrthoDB" id="10529522at2759"/>
<dbReference type="Proteomes" id="UP000193642">
    <property type="component" value="Unassembled WGS sequence"/>
</dbReference>
<gene>
    <name evidence="3" type="ORF">BCR33DRAFT_800201</name>
</gene>
<feature type="transmembrane region" description="Helical" evidence="2">
    <location>
        <begin position="113"/>
        <end position="140"/>
    </location>
</feature>
<name>A0A1Y1ZVH4_9FUNG</name>
<dbReference type="AlphaFoldDB" id="A0A1Y1ZVH4"/>
<evidence type="ECO:0000256" key="1">
    <source>
        <dbReference type="SAM" id="MobiDB-lite"/>
    </source>
</evidence>
<feature type="region of interest" description="Disordered" evidence="1">
    <location>
        <begin position="48"/>
        <end position="69"/>
    </location>
</feature>
<keyword evidence="2" id="KW-0472">Membrane</keyword>